<sequence length="113" mass="12985">MAMVLPALGTAIKKVKECYIRKDLVQIRIALEIHCQQEGSYPQVLNDLSPNLFKELPQDPWTNYNENYHYNFEKNGLYSVGSNCLDDGGDIKTNRTLNSSSKDYGLYLNEDYK</sequence>
<dbReference type="InterPro" id="IPR045584">
    <property type="entry name" value="Pilin-like"/>
</dbReference>
<organism evidence="1 2">
    <name type="scientific">Lentisphaera profundi</name>
    <dbReference type="NCBI Taxonomy" id="1658616"/>
    <lineage>
        <taxon>Bacteria</taxon>
        <taxon>Pseudomonadati</taxon>
        <taxon>Lentisphaerota</taxon>
        <taxon>Lentisphaeria</taxon>
        <taxon>Lentisphaerales</taxon>
        <taxon>Lentisphaeraceae</taxon>
        <taxon>Lentisphaera</taxon>
    </lineage>
</organism>
<keyword evidence="2" id="KW-1185">Reference proteome</keyword>
<evidence type="ECO:0000313" key="2">
    <source>
        <dbReference type="Proteomes" id="UP001214250"/>
    </source>
</evidence>
<reference evidence="1 2" key="1">
    <citation type="submission" date="2023-02" db="EMBL/GenBank/DDBJ databases">
        <title>Genome sequence of Lentisphaera profundi SAORIC-696.</title>
        <authorList>
            <person name="Kim e."/>
            <person name="Cho J.-C."/>
            <person name="Choi A."/>
            <person name="Kang I."/>
        </authorList>
    </citation>
    <scope>NUCLEOTIDE SEQUENCE [LARGE SCALE GENOMIC DNA]</scope>
    <source>
        <strain evidence="1 2">SAORIC-696</strain>
    </source>
</reference>
<dbReference type="RefSeq" id="WP_274149441.1">
    <property type="nucleotide sequence ID" value="NZ_CP117811.1"/>
</dbReference>
<proteinExistence type="predicted"/>
<dbReference type="Gene3D" id="3.30.700.10">
    <property type="entry name" value="Glycoprotein, Type 4 Pilin"/>
    <property type="match status" value="1"/>
</dbReference>
<dbReference type="EMBL" id="CP117811">
    <property type="protein sequence ID" value="WDE95714.1"/>
    <property type="molecule type" value="Genomic_DNA"/>
</dbReference>
<protein>
    <recommendedName>
        <fullName evidence="3">Type II secretion system protein GspG C-terminal domain-containing protein</fullName>
    </recommendedName>
</protein>
<dbReference type="Proteomes" id="UP001214250">
    <property type="component" value="Chromosome 1"/>
</dbReference>
<accession>A0ABY7VQW7</accession>
<gene>
    <name evidence="1" type="ORF">PQO03_08295</name>
</gene>
<evidence type="ECO:0000313" key="1">
    <source>
        <dbReference type="EMBL" id="WDE95714.1"/>
    </source>
</evidence>
<evidence type="ECO:0008006" key="3">
    <source>
        <dbReference type="Google" id="ProtNLM"/>
    </source>
</evidence>
<dbReference type="SUPFAM" id="SSF54523">
    <property type="entry name" value="Pili subunits"/>
    <property type="match status" value="1"/>
</dbReference>
<name>A0ABY7VQW7_9BACT</name>